<reference evidence="3 4" key="1">
    <citation type="journal article" date="2008" name="Nature">
        <title>Genome analysis of the platypus reveals unique signatures of evolution.</title>
        <authorList>
            <person name="Warren W.C."/>
            <person name="Hillier L.W."/>
            <person name="Marshall Graves J.A."/>
            <person name="Birney E."/>
            <person name="Ponting C.P."/>
            <person name="Grutzner F."/>
            <person name="Belov K."/>
            <person name="Miller W."/>
            <person name="Clarke L."/>
            <person name="Chinwalla A.T."/>
            <person name="Yang S.P."/>
            <person name="Heger A."/>
            <person name="Locke D.P."/>
            <person name="Miethke P."/>
            <person name="Waters P.D."/>
            <person name="Veyrunes F."/>
            <person name="Fulton L."/>
            <person name="Fulton B."/>
            <person name="Graves T."/>
            <person name="Wallis J."/>
            <person name="Puente X.S."/>
            <person name="Lopez-Otin C."/>
            <person name="Ordonez G.R."/>
            <person name="Eichler E.E."/>
            <person name="Chen L."/>
            <person name="Cheng Z."/>
            <person name="Deakin J.E."/>
            <person name="Alsop A."/>
            <person name="Thompson K."/>
            <person name="Kirby P."/>
            <person name="Papenfuss A.T."/>
            <person name="Wakefield M.J."/>
            <person name="Olender T."/>
            <person name="Lancet D."/>
            <person name="Huttley G.A."/>
            <person name="Smit A.F."/>
            <person name="Pask A."/>
            <person name="Temple-Smith P."/>
            <person name="Batzer M.A."/>
            <person name="Walker J.A."/>
            <person name="Konkel M.K."/>
            <person name="Harris R.S."/>
            <person name="Whittington C.M."/>
            <person name="Wong E.S."/>
            <person name="Gemmell N.J."/>
            <person name="Buschiazzo E."/>
            <person name="Vargas Jentzsch I.M."/>
            <person name="Merkel A."/>
            <person name="Schmitz J."/>
            <person name="Zemann A."/>
            <person name="Churakov G."/>
            <person name="Kriegs J.O."/>
            <person name="Brosius J."/>
            <person name="Murchison E.P."/>
            <person name="Sachidanandam R."/>
            <person name="Smith C."/>
            <person name="Hannon G.J."/>
            <person name="Tsend-Ayush E."/>
            <person name="McMillan D."/>
            <person name="Attenborough R."/>
            <person name="Rens W."/>
            <person name="Ferguson-Smith M."/>
            <person name="Lefevre C.M."/>
            <person name="Sharp J.A."/>
            <person name="Nicholas K.R."/>
            <person name="Ray D.A."/>
            <person name="Kube M."/>
            <person name="Reinhardt R."/>
            <person name="Pringle T.H."/>
            <person name="Taylor J."/>
            <person name="Jones R.C."/>
            <person name="Nixon B."/>
            <person name="Dacheux J.L."/>
            <person name="Niwa H."/>
            <person name="Sekita Y."/>
            <person name="Huang X."/>
            <person name="Stark A."/>
            <person name="Kheradpour P."/>
            <person name="Kellis M."/>
            <person name="Flicek P."/>
            <person name="Chen Y."/>
            <person name="Webber C."/>
            <person name="Hardison R."/>
            <person name="Nelson J."/>
            <person name="Hallsworth-Pepin K."/>
            <person name="Delehaunty K."/>
            <person name="Markovic C."/>
            <person name="Minx P."/>
            <person name="Feng Y."/>
            <person name="Kremitzki C."/>
            <person name="Mitreva M."/>
            <person name="Glasscock J."/>
            <person name="Wylie T."/>
            <person name="Wohldmann P."/>
            <person name="Thiru P."/>
            <person name="Nhan M.N."/>
            <person name="Pohl C.S."/>
            <person name="Smith S.M."/>
            <person name="Hou S."/>
            <person name="Nefedov M."/>
            <person name="de Jong P.J."/>
            <person name="Renfree M.B."/>
            <person name="Mardis E.R."/>
            <person name="Wilson R.K."/>
        </authorList>
    </citation>
    <scope>NUCLEOTIDE SEQUENCE [LARGE SCALE GENOMIC DNA]</scope>
    <source>
        <strain evidence="3 4">Glennie</strain>
    </source>
</reference>
<reference evidence="3" key="2">
    <citation type="submission" date="2025-08" db="UniProtKB">
        <authorList>
            <consortium name="Ensembl"/>
        </authorList>
    </citation>
    <scope>IDENTIFICATION</scope>
    <source>
        <strain evidence="3">Glennie</strain>
    </source>
</reference>
<dbReference type="InterPro" id="IPR006683">
    <property type="entry name" value="Thioestr_dom"/>
</dbReference>
<feature type="domain" description="Thioesterase" evidence="2">
    <location>
        <begin position="140"/>
        <end position="212"/>
    </location>
</feature>
<dbReference type="FunCoup" id="A0A6I8PF62">
    <property type="interactions" value="27"/>
</dbReference>
<sequence>MGVLIHTHLRSTGTWACTDGTPDPFQVEWFCLKKTDLQDHGQPNPSWSPALSGLFATLLTGTTDGSGWVKLPSYKSNGDHIRGLRLPGIPPSASDQASRLFTRGFEAEGRGFEYVIFFHPDQRKSVCLFQPGPCLEGPPGFTHGGALAAMIDETCSKTAYLAGQGLFTVSLNIKFKNLIPIQTVAVLDVQVDRIEDQKLFLSCLVHSPDRETFFAKASGGGGRNPSLGPPRPPKLRDPETPQIPDPFALTSPNHLNPPQSINHIYQMLTPCKALY</sequence>
<keyword evidence="4" id="KW-1185">Reference proteome</keyword>
<dbReference type="CDD" id="cd03443">
    <property type="entry name" value="PaaI_thioesterase"/>
    <property type="match status" value="1"/>
</dbReference>
<name>A0A6I8PF62_ORNAN</name>
<dbReference type="GO" id="GO:0005759">
    <property type="term" value="C:mitochondrial matrix"/>
    <property type="evidence" value="ECO:0000318"/>
    <property type="project" value="GO_Central"/>
</dbReference>
<dbReference type="PANTHER" id="PTHR47362">
    <property type="entry name" value="ACYL-COENZYME A THIOESTERASE THEM5"/>
    <property type="match status" value="1"/>
</dbReference>
<reference evidence="3" key="3">
    <citation type="submission" date="2025-09" db="UniProtKB">
        <authorList>
            <consortium name="Ensembl"/>
        </authorList>
    </citation>
    <scope>IDENTIFICATION</scope>
    <source>
        <strain evidence="3">Glennie</strain>
    </source>
</reference>
<dbReference type="InParanoid" id="A0A6I8PF62"/>
<dbReference type="AlphaFoldDB" id="A0A6I8PF62"/>
<dbReference type="Gene3D" id="3.10.129.10">
    <property type="entry name" value="Hotdog Thioesterase"/>
    <property type="match status" value="1"/>
</dbReference>
<accession>A0A6I8PF62</accession>
<evidence type="ECO:0000313" key="4">
    <source>
        <dbReference type="Proteomes" id="UP000002279"/>
    </source>
</evidence>
<evidence type="ECO:0000256" key="1">
    <source>
        <dbReference type="SAM" id="MobiDB-lite"/>
    </source>
</evidence>
<organism evidence="3 4">
    <name type="scientific">Ornithorhynchus anatinus</name>
    <name type="common">Duckbill platypus</name>
    <dbReference type="NCBI Taxonomy" id="9258"/>
    <lineage>
        <taxon>Eukaryota</taxon>
        <taxon>Metazoa</taxon>
        <taxon>Chordata</taxon>
        <taxon>Craniata</taxon>
        <taxon>Vertebrata</taxon>
        <taxon>Euteleostomi</taxon>
        <taxon>Mammalia</taxon>
        <taxon>Monotremata</taxon>
        <taxon>Ornithorhynchidae</taxon>
        <taxon>Ornithorhynchus</taxon>
    </lineage>
</organism>
<dbReference type="GeneTree" id="ENSGT00940000161937"/>
<dbReference type="InterPro" id="IPR029069">
    <property type="entry name" value="HotDog_dom_sf"/>
</dbReference>
<dbReference type="OMA" id="QVEGQGY"/>
<dbReference type="Bgee" id="ENSOANG00000020290">
    <property type="expression patterns" value="Expressed in fibroblast and 1 other cell type or tissue"/>
</dbReference>
<feature type="region of interest" description="Disordered" evidence="1">
    <location>
        <begin position="215"/>
        <end position="252"/>
    </location>
</feature>
<protein>
    <recommendedName>
        <fullName evidence="2">Thioesterase domain-containing protein</fullName>
    </recommendedName>
</protein>
<dbReference type="PANTHER" id="PTHR47362:SF1">
    <property type="entry name" value="ACYL-COENZYME A THIOESTERASE THEM5"/>
    <property type="match status" value="1"/>
</dbReference>
<dbReference type="Proteomes" id="UP000002279">
    <property type="component" value="Chromosome X5"/>
</dbReference>
<proteinExistence type="predicted"/>
<dbReference type="Ensembl" id="ENSOANT00000048908.1">
    <property type="protein sequence ID" value="ENSOANP00000050713.1"/>
    <property type="gene ID" value="ENSOANG00000020290.2"/>
</dbReference>
<evidence type="ECO:0000313" key="3">
    <source>
        <dbReference type="Ensembl" id="ENSOANP00000050713.1"/>
    </source>
</evidence>
<dbReference type="GO" id="GO:0035336">
    <property type="term" value="P:long-chain fatty-acyl-CoA metabolic process"/>
    <property type="evidence" value="ECO:0000318"/>
    <property type="project" value="GO_Central"/>
</dbReference>
<evidence type="ECO:0000259" key="2">
    <source>
        <dbReference type="Pfam" id="PF03061"/>
    </source>
</evidence>
<dbReference type="GO" id="GO:0052816">
    <property type="term" value="F:long-chain fatty acyl-CoA hydrolase activity"/>
    <property type="evidence" value="ECO:0000318"/>
    <property type="project" value="GO_Central"/>
</dbReference>
<dbReference type="SUPFAM" id="SSF54637">
    <property type="entry name" value="Thioesterase/thiol ester dehydrase-isomerase"/>
    <property type="match status" value="1"/>
</dbReference>
<dbReference type="Pfam" id="PF03061">
    <property type="entry name" value="4HBT"/>
    <property type="match status" value="1"/>
</dbReference>